<feature type="non-terminal residue" evidence="1">
    <location>
        <position position="140"/>
    </location>
</feature>
<dbReference type="Proteomes" id="UP001501274">
    <property type="component" value="Unassembled WGS sequence"/>
</dbReference>
<protein>
    <submittedName>
        <fullName evidence="1">Uncharacterized protein</fullName>
    </submittedName>
</protein>
<accession>A0AAW3C8F6</accession>
<keyword evidence="2" id="KW-1185">Reference proteome</keyword>
<comment type="caution">
    <text evidence="1">The sequence shown here is derived from an EMBL/GenBank/DDBJ whole genome shotgun (WGS) entry which is preliminary data.</text>
</comment>
<gene>
    <name evidence="1" type="ORF">Q4I28_000638</name>
</gene>
<sequence length="140" mass="15099">MGDSHSQRGALLPASAPGELGEWAAWIPPSTHRGAHHADGVDRRGVRALHRRAVGQMGCRVREPGGRARRRYGHALGAFSSVSAGAAVPLHSDSTSSSRQSCPPSQCSLHVASWIACRAWPTGLPHEIWRRLYRPAGLWS</sequence>
<dbReference type="EMBL" id="JBAMZN010000003">
    <property type="protein sequence ID" value="KAL0530581.1"/>
    <property type="molecule type" value="Genomic_DNA"/>
</dbReference>
<evidence type="ECO:0000313" key="2">
    <source>
        <dbReference type="Proteomes" id="UP001501274"/>
    </source>
</evidence>
<evidence type="ECO:0000313" key="1">
    <source>
        <dbReference type="EMBL" id="KAL0530581.1"/>
    </source>
</evidence>
<organism evidence="1 2">
    <name type="scientific">Leishmania naiffi</name>
    <dbReference type="NCBI Taxonomy" id="5678"/>
    <lineage>
        <taxon>Eukaryota</taxon>
        <taxon>Discoba</taxon>
        <taxon>Euglenozoa</taxon>
        <taxon>Kinetoplastea</taxon>
        <taxon>Metakinetoplastina</taxon>
        <taxon>Trypanosomatida</taxon>
        <taxon>Trypanosomatidae</taxon>
        <taxon>Leishmaniinae</taxon>
        <taxon>Leishmania</taxon>
        <taxon>Leishmania naiffi species complex</taxon>
    </lineage>
</organism>
<reference evidence="1 2" key="1">
    <citation type="submission" date="2024-02" db="EMBL/GenBank/DDBJ databases">
        <title>FIRST GENOME SEQUENCES OF Leishmania (Viannia) shawi, Leishmania (Viannia) lindenbergi AND Leishmania (Viannia) utingensis.</title>
        <authorList>
            <person name="Resadore F."/>
            <person name="Custodio M.G.F."/>
            <person name="Boite M.C."/>
            <person name="Cupolillo E."/>
            <person name="Ferreira G.E.M."/>
        </authorList>
    </citation>
    <scope>NUCLEOTIDE SEQUENCE [LARGE SCALE GENOMIC DNA]</scope>
    <source>
        <strain evidence="1 2">MDAS/BR/1979/M5533</strain>
    </source>
</reference>
<dbReference type="AlphaFoldDB" id="A0AAW3C8F6"/>
<proteinExistence type="predicted"/>
<name>A0AAW3C8F6_9TRYP</name>